<reference evidence="2" key="1">
    <citation type="submission" date="2023-07" db="EMBL/GenBank/DDBJ databases">
        <authorList>
            <person name="Kim M."/>
        </authorList>
    </citation>
    <scope>NUCLEOTIDE SEQUENCE</scope>
    <source>
        <strain evidence="2">BIUV-7</strain>
    </source>
</reference>
<comment type="caution">
    <text evidence="2">The sequence shown here is derived from an EMBL/GenBank/DDBJ whole genome shotgun (WGS) entry which is preliminary data.</text>
</comment>
<keyword evidence="1" id="KW-0812">Transmembrane</keyword>
<proteinExistence type="predicted"/>
<evidence type="ECO:0008006" key="4">
    <source>
        <dbReference type="Google" id="ProtNLM"/>
    </source>
</evidence>
<keyword evidence="3" id="KW-1185">Reference proteome</keyword>
<evidence type="ECO:0000313" key="2">
    <source>
        <dbReference type="EMBL" id="MDO6414830.1"/>
    </source>
</evidence>
<keyword evidence="1" id="KW-0472">Membrane</keyword>
<protein>
    <recommendedName>
        <fullName evidence="4">DUF4345 domain-containing protein</fullName>
    </recommendedName>
</protein>
<dbReference type="Proteomes" id="UP001169764">
    <property type="component" value="Unassembled WGS sequence"/>
</dbReference>
<organism evidence="2 3">
    <name type="scientific">Sphingomonas natans</name>
    <dbReference type="NCBI Taxonomy" id="3063330"/>
    <lineage>
        <taxon>Bacteria</taxon>
        <taxon>Pseudomonadati</taxon>
        <taxon>Pseudomonadota</taxon>
        <taxon>Alphaproteobacteria</taxon>
        <taxon>Sphingomonadales</taxon>
        <taxon>Sphingomonadaceae</taxon>
        <taxon>Sphingomonas</taxon>
    </lineage>
</organism>
<gene>
    <name evidence="2" type="ORF">Q4F19_10605</name>
</gene>
<accession>A0ABT8Y924</accession>
<evidence type="ECO:0000256" key="1">
    <source>
        <dbReference type="SAM" id="Phobius"/>
    </source>
</evidence>
<sequence>MVRPASITVFERLWIAALLLGAVNMAIAWPGTLAVYRAAGLFKALGIDDRLGLALIDGVSLLLPLAVLILVSRAGSRIASWVALALAAWALVVIGRMLGERDAVPGTRGMLAAICIFLQVAGALMLLRSDARAWMKGTKE</sequence>
<feature type="transmembrane region" description="Helical" evidence="1">
    <location>
        <begin position="78"/>
        <end position="98"/>
    </location>
</feature>
<keyword evidence="1" id="KW-1133">Transmembrane helix</keyword>
<dbReference type="RefSeq" id="WP_303542358.1">
    <property type="nucleotide sequence ID" value="NZ_JAUOTP010000004.1"/>
</dbReference>
<feature type="transmembrane region" description="Helical" evidence="1">
    <location>
        <begin position="110"/>
        <end position="127"/>
    </location>
</feature>
<feature type="transmembrane region" description="Helical" evidence="1">
    <location>
        <begin position="52"/>
        <end position="71"/>
    </location>
</feature>
<evidence type="ECO:0000313" key="3">
    <source>
        <dbReference type="Proteomes" id="UP001169764"/>
    </source>
</evidence>
<name>A0ABT8Y924_9SPHN</name>
<dbReference type="EMBL" id="JAUOTP010000004">
    <property type="protein sequence ID" value="MDO6414830.1"/>
    <property type="molecule type" value="Genomic_DNA"/>
</dbReference>